<dbReference type="RefSeq" id="XP_001022111.2">
    <property type="nucleotide sequence ID" value="XM_001022111.2"/>
</dbReference>
<keyword evidence="1" id="KW-0472">Membrane</keyword>
<dbReference type="OrthoDB" id="10058982at2759"/>
<feature type="transmembrane region" description="Helical" evidence="1">
    <location>
        <begin position="96"/>
        <end position="115"/>
    </location>
</feature>
<dbReference type="AlphaFoldDB" id="Q23ZA5"/>
<keyword evidence="1" id="KW-0812">Transmembrane</keyword>
<dbReference type="KEGG" id="tet:TTHERM_01150360"/>
<dbReference type="InParanoid" id="Q23ZA5"/>
<gene>
    <name evidence="2" type="ORF">TTHERM_01150360</name>
</gene>
<reference evidence="3" key="1">
    <citation type="journal article" date="2006" name="PLoS Biol.">
        <title>Macronuclear genome sequence of the ciliate Tetrahymena thermophila, a model eukaryote.</title>
        <authorList>
            <person name="Eisen J.A."/>
            <person name="Coyne R.S."/>
            <person name="Wu M."/>
            <person name="Wu D."/>
            <person name="Thiagarajan M."/>
            <person name="Wortman J.R."/>
            <person name="Badger J.H."/>
            <person name="Ren Q."/>
            <person name="Amedeo P."/>
            <person name="Jones K.M."/>
            <person name="Tallon L.J."/>
            <person name="Delcher A.L."/>
            <person name="Salzberg S.L."/>
            <person name="Silva J.C."/>
            <person name="Haas B.J."/>
            <person name="Majoros W.H."/>
            <person name="Farzad M."/>
            <person name="Carlton J.M."/>
            <person name="Smith R.K. Jr."/>
            <person name="Garg J."/>
            <person name="Pearlman R.E."/>
            <person name="Karrer K.M."/>
            <person name="Sun L."/>
            <person name="Manning G."/>
            <person name="Elde N.C."/>
            <person name="Turkewitz A.P."/>
            <person name="Asai D.J."/>
            <person name="Wilkes D.E."/>
            <person name="Wang Y."/>
            <person name="Cai H."/>
            <person name="Collins K."/>
            <person name="Stewart B.A."/>
            <person name="Lee S.R."/>
            <person name="Wilamowska K."/>
            <person name="Weinberg Z."/>
            <person name="Ruzzo W.L."/>
            <person name="Wloga D."/>
            <person name="Gaertig J."/>
            <person name="Frankel J."/>
            <person name="Tsao C.-C."/>
            <person name="Gorovsky M.A."/>
            <person name="Keeling P.J."/>
            <person name="Waller R.F."/>
            <person name="Patron N.J."/>
            <person name="Cherry J.M."/>
            <person name="Stover N.A."/>
            <person name="Krieger C.J."/>
            <person name="del Toro C."/>
            <person name="Ryder H.F."/>
            <person name="Williamson S.C."/>
            <person name="Barbeau R.A."/>
            <person name="Hamilton E.P."/>
            <person name="Orias E."/>
        </authorList>
    </citation>
    <scope>NUCLEOTIDE SEQUENCE [LARGE SCALE GENOMIC DNA]</scope>
    <source>
        <strain evidence="3">SB210</strain>
    </source>
</reference>
<evidence type="ECO:0000313" key="3">
    <source>
        <dbReference type="Proteomes" id="UP000009168"/>
    </source>
</evidence>
<proteinExistence type="predicted"/>
<sequence length="375" mass="42709">MKILIIQNVVDTGTSQAVPHLSTNPALRRLTSEFEWDPVFSPQYGRQQKLSTLGLPKRSPTLVLTQPQGAQLRSSNGIRCFHLSMADNKINIYKQIFITITLFNLFYHLIIYNLLKQINISCRHWDFPSGPPPQYQPSLKALNFGVRMGSGVFTLVWPTTKQNNTFQMIKNNINQNKKGCRHWDFPSGPPPQYQPSLKALNFGVRMGSGCRHWDFPSGPPPQYQPSLKALNFGVRMGSGVFTLVWPTTKNKVKLVIKNNTFQMIKNNINQNKKGCRHWDFPSGPPPQYQPSLKALNFGVRMGSGVFTLVWPTTKVVDTGTSQAVPHLSTNPALRRLTSEFEWDPVFSPQYGRQQKNKEKNELKNFQQIQKDDLKL</sequence>
<keyword evidence="1" id="KW-1133">Transmembrane helix</keyword>
<evidence type="ECO:0000256" key="1">
    <source>
        <dbReference type="SAM" id="Phobius"/>
    </source>
</evidence>
<dbReference type="HOGENOM" id="CLU_049833_0_0_1"/>
<accession>Q23ZA5</accession>
<dbReference type="EMBL" id="GG662553">
    <property type="protein sequence ID" value="EAS01866.2"/>
    <property type="molecule type" value="Genomic_DNA"/>
</dbReference>
<dbReference type="GeneID" id="7825204"/>
<protein>
    <submittedName>
        <fullName evidence="2">MFS transporter</fullName>
    </submittedName>
</protein>
<organism evidence="2 3">
    <name type="scientific">Tetrahymena thermophila (strain SB210)</name>
    <dbReference type="NCBI Taxonomy" id="312017"/>
    <lineage>
        <taxon>Eukaryota</taxon>
        <taxon>Sar</taxon>
        <taxon>Alveolata</taxon>
        <taxon>Ciliophora</taxon>
        <taxon>Intramacronucleata</taxon>
        <taxon>Oligohymenophorea</taxon>
        <taxon>Hymenostomatida</taxon>
        <taxon>Tetrahymenina</taxon>
        <taxon>Tetrahymenidae</taxon>
        <taxon>Tetrahymena</taxon>
    </lineage>
</organism>
<name>Q23ZA5_TETTS</name>
<evidence type="ECO:0000313" key="2">
    <source>
        <dbReference type="EMBL" id="EAS01866.2"/>
    </source>
</evidence>
<dbReference type="Proteomes" id="UP000009168">
    <property type="component" value="Unassembled WGS sequence"/>
</dbReference>
<keyword evidence="3" id="KW-1185">Reference proteome</keyword>